<comment type="caution">
    <text evidence="15">The sequence shown here is derived from an EMBL/GenBank/DDBJ whole genome shotgun (WGS) entry which is preliminary data.</text>
</comment>
<evidence type="ECO:0000256" key="13">
    <source>
        <dbReference type="SAM" id="MobiDB-lite"/>
    </source>
</evidence>
<dbReference type="CDD" id="cd04188">
    <property type="entry name" value="DPG_synthase"/>
    <property type="match status" value="1"/>
</dbReference>
<evidence type="ECO:0000256" key="3">
    <source>
        <dbReference type="ARBA" id="ARBA00006739"/>
    </source>
</evidence>
<keyword evidence="6 15" id="KW-0808">Transferase</keyword>
<gene>
    <name evidence="15" type="ORF">FDO65_08910</name>
</gene>
<name>A0A4V6CSH9_9ACTN</name>
<evidence type="ECO:0000256" key="8">
    <source>
        <dbReference type="ARBA" id="ARBA00022824"/>
    </source>
</evidence>
<dbReference type="InterPro" id="IPR001173">
    <property type="entry name" value="Glyco_trans_2-like"/>
</dbReference>
<keyword evidence="8" id="KW-0256">Endoplasmic reticulum</keyword>
<proteinExistence type="inferred from homology"/>
<dbReference type="GO" id="GO:0004581">
    <property type="term" value="F:dolichyl-phosphate beta-glucosyltransferase activity"/>
    <property type="evidence" value="ECO:0007669"/>
    <property type="project" value="UniProtKB-EC"/>
</dbReference>
<feature type="domain" description="Glycosyltransferase 2-like" evidence="14">
    <location>
        <begin position="26"/>
        <end position="191"/>
    </location>
</feature>
<reference evidence="15 16" key="1">
    <citation type="submission" date="2019-05" db="EMBL/GenBank/DDBJ databases">
        <title>Nakamurella sp. N5BH11, whole genome shotgun sequence.</title>
        <authorList>
            <person name="Tuo L."/>
        </authorList>
    </citation>
    <scope>NUCLEOTIDE SEQUENCE [LARGE SCALE GENOMIC DNA]</scope>
    <source>
        <strain evidence="15 16">N5BH11</strain>
    </source>
</reference>
<keyword evidence="7" id="KW-0812">Transmembrane</keyword>
<comment type="similarity">
    <text evidence="3">Belongs to the glycosyltransferase 2 family.</text>
</comment>
<dbReference type="EMBL" id="SZZH01000001">
    <property type="protein sequence ID" value="TKV61655.1"/>
    <property type="molecule type" value="Genomic_DNA"/>
</dbReference>
<keyword evidence="10" id="KW-1133">Transmembrane helix</keyword>
<comment type="subcellular location">
    <subcellularLocation>
        <location evidence="1">Endoplasmic reticulum membrane</location>
        <topology evidence="1">Single-pass membrane protein</topology>
    </subcellularLocation>
</comment>
<dbReference type="InterPro" id="IPR029044">
    <property type="entry name" value="Nucleotide-diphossugar_trans"/>
</dbReference>
<keyword evidence="5" id="KW-0328">Glycosyltransferase</keyword>
<dbReference type="PANTHER" id="PTHR10859">
    <property type="entry name" value="GLYCOSYL TRANSFERASE"/>
    <property type="match status" value="1"/>
</dbReference>
<evidence type="ECO:0000313" key="16">
    <source>
        <dbReference type="Proteomes" id="UP000306985"/>
    </source>
</evidence>
<comment type="pathway">
    <text evidence="2">Protein modification; protein glycosylation.</text>
</comment>
<dbReference type="SUPFAM" id="SSF53448">
    <property type="entry name" value="Nucleotide-diphospho-sugar transferases"/>
    <property type="match status" value="1"/>
</dbReference>
<dbReference type="AlphaFoldDB" id="A0A4V6CSH9"/>
<evidence type="ECO:0000313" key="15">
    <source>
        <dbReference type="EMBL" id="TKV61655.1"/>
    </source>
</evidence>
<evidence type="ECO:0000256" key="4">
    <source>
        <dbReference type="ARBA" id="ARBA00012583"/>
    </source>
</evidence>
<evidence type="ECO:0000256" key="11">
    <source>
        <dbReference type="ARBA" id="ARBA00023136"/>
    </source>
</evidence>
<feature type="compositionally biased region" description="Polar residues" evidence="13">
    <location>
        <begin position="268"/>
        <end position="280"/>
    </location>
</feature>
<dbReference type="Proteomes" id="UP000306985">
    <property type="component" value="Unassembled WGS sequence"/>
</dbReference>
<evidence type="ECO:0000259" key="14">
    <source>
        <dbReference type="Pfam" id="PF00535"/>
    </source>
</evidence>
<keyword evidence="11" id="KW-0472">Membrane</keyword>
<evidence type="ECO:0000256" key="7">
    <source>
        <dbReference type="ARBA" id="ARBA00022692"/>
    </source>
</evidence>
<evidence type="ECO:0000256" key="10">
    <source>
        <dbReference type="ARBA" id="ARBA00022989"/>
    </source>
</evidence>
<dbReference type="RefSeq" id="WP_137448960.1">
    <property type="nucleotide sequence ID" value="NZ_SZZH01000001.1"/>
</dbReference>
<dbReference type="InterPro" id="IPR035518">
    <property type="entry name" value="DPG_synthase"/>
</dbReference>
<dbReference type="PANTHER" id="PTHR10859:SF91">
    <property type="entry name" value="DOLICHYL-PHOSPHATE BETA-GLUCOSYLTRANSFERASE"/>
    <property type="match status" value="1"/>
</dbReference>
<sequence>MTGAPSAYRAYRDWVTTPITGPPAVSVVIPAYNEEWRILPTIGAIATHMSARGGPWELIVADDGSTDATLSLVRDLRFANLRLLVADRNGGKGSAVRRGMLAARGDLVLFADADQSTPIEQFDRLAAMVGDGFDVVVGSRKADGSQVSGRTLTRRMLSGGLQTLVRGMGISVRDTQCGFKLFTRDAARALFSVQLVDGFSFDLEVLYLARRRGYRVAEIPVEWIDAPGSTVDAARVSLQFVRDLARVRLNDVRGRYSSTRAGHRDQPVPTSVPSVGGQST</sequence>
<evidence type="ECO:0000256" key="5">
    <source>
        <dbReference type="ARBA" id="ARBA00022676"/>
    </source>
</evidence>
<evidence type="ECO:0000256" key="12">
    <source>
        <dbReference type="ARBA" id="ARBA00045097"/>
    </source>
</evidence>
<evidence type="ECO:0000256" key="2">
    <source>
        <dbReference type="ARBA" id="ARBA00004922"/>
    </source>
</evidence>
<feature type="region of interest" description="Disordered" evidence="13">
    <location>
        <begin position="256"/>
        <end position="280"/>
    </location>
</feature>
<dbReference type="Pfam" id="PF00535">
    <property type="entry name" value="Glycos_transf_2"/>
    <property type="match status" value="1"/>
</dbReference>
<keyword evidence="9" id="KW-0735">Signal-anchor</keyword>
<comment type="catalytic activity">
    <reaction evidence="12">
        <text>a di-trans,poly-cis-dolichyl phosphate + UDP-alpha-D-glucose = a di-trans,poly-cis-dolichyl beta-D-glucosyl phosphate + UDP</text>
        <dbReference type="Rhea" id="RHEA:15401"/>
        <dbReference type="Rhea" id="RHEA-COMP:19498"/>
        <dbReference type="Rhea" id="RHEA-COMP:19502"/>
        <dbReference type="ChEBI" id="CHEBI:57525"/>
        <dbReference type="ChEBI" id="CHEBI:57683"/>
        <dbReference type="ChEBI" id="CHEBI:58223"/>
        <dbReference type="ChEBI" id="CHEBI:58885"/>
        <dbReference type="EC" id="2.4.1.117"/>
    </reaction>
    <physiologicalReaction direction="left-to-right" evidence="12">
        <dbReference type="Rhea" id="RHEA:15402"/>
    </physiologicalReaction>
</comment>
<evidence type="ECO:0000256" key="9">
    <source>
        <dbReference type="ARBA" id="ARBA00022968"/>
    </source>
</evidence>
<accession>A0A4V6CSH9</accession>
<protein>
    <recommendedName>
        <fullName evidence="4">dolichyl-phosphate beta-glucosyltransferase</fullName>
        <ecNumber evidence="4">2.4.1.117</ecNumber>
    </recommendedName>
</protein>
<dbReference type="Gene3D" id="3.90.550.10">
    <property type="entry name" value="Spore Coat Polysaccharide Biosynthesis Protein SpsA, Chain A"/>
    <property type="match status" value="1"/>
</dbReference>
<dbReference type="GO" id="GO:0006487">
    <property type="term" value="P:protein N-linked glycosylation"/>
    <property type="evidence" value="ECO:0007669"/>
    <property type="project" value="TreeGrafter"/>
</dbReference>
<keyword evidence="16" id="KW-1185">Reference proteome</keyword>
<evidence type="ECO:0000256" key="6">
    <source>
        <dbReference type="ARBA" id="ARBA00022679"/>
    </source>
</evidence>
<organism evidence="15 16">
    <name type="scientific">Nakamurella flava</name>
    <dbReference type="NCBI Taxonomy" id="2576308"/>
    <lineage>
        <taxon>Bacteria</taxon>
        <taxon>Bacillati</taxon>
        <taxon>Actinomycetota</taxon>
        <taxon>Actinomycetes</taxon>
        <taxon>Nakamurellales</taxon>
        <taxon>Nakamurellaceae</taxon>
        <taxon>Nakamurella</taxon>
    </lineage>
</organism>
<dbReference type="EC" id="2.4.1.117" evidence="4"/>
<dbReference type="OrthoDB" id="2369748at2"/>
<evidence type="ECO:0000256" key="1">
    <source>
        <dbReference type="ARBA" id="ARBA00004389"/>
    </source>
</evidence>